<accession>A0ABT1IKL5</accession>
<organism evidence="2 3">
    <name type="scientific">Actinokineospora diospyrosa</name>
    <dbReference type="NCBI Taxonomy" id="103728"/>
    <lineage>
        <taxon>Bacteria</taxon>
        <taxon>Bacillati</taxon>
        <taxon>Actinomycetota</taxon>
        <taxon>Actinomycetes</taxon>
        <taxon>Pseudonocardiales</taxon>
        <taxon>Pseudonocardiaceae</taxon>
        <taxon>Actinokineospora</taxon>
    </lineage>
</organism>
<feature type="transmembrane region" description="Helical" evidence="1">
    <location>
        <begin position="261"/>
        <end position="280"/>
    </location>
</feature>
<keyword evidence="1" id="KW-1133">Transmembrane helix</keyword>
<gene>
    <name evidence="2" type="ORF">LV75_005714</name>
</gene>
<dbReference type="RefSeq" id="WP_253890305.1">
    <property type="nucleotide sequence ID" value="NZ_BAAAVB010000019.1"/>
</dbReference>
<reference evidence="2 3" key="1">
    <citation type="submission" date="2022-06" db="EMBL/GenBank/DDBJ databases">
        <title>Genomic Encyclopedia of Archaeal and Bacterial Type Strains, Phase II (KMG-II): from individual species to whole genera.</title>
        <authorList>
            <person name="Goeker M."/>
        </authorList>
    </citation>
    <scope>NUCLEOTIDE SEQUENCE [LARGE SCALE GENOMIC DNA]</scope>
    <source>
        <strain evidence="2 3">DSM 44255</strain>
    </source>
</reference>
<keyword evidence="1" id="KW-0812">Transmembrane</keyword>
<evidence type="ECO:0000313" key="3">
    <source>
        <dbReference type="Proteomes" id="UP001205185"/>
    </source>
</evidence>
<sequence length="389" mass="41738">MKRWLTWLSDSSLTVLVVLGLLSLPFYKAEDLRQKFVGAHAVEPGATMALLLLTLAAAVLSVLRRDHVRANPAQLTWDDHGDRDRKIRGGLWVALLVRFVAVGYVAVSAGLILGWPDLPLAAALTASSALFAFRWANRPYAWFELAAPLALALSGVLFVGPVVLWVLAAALAVASFPRRRRVKRIELVRGWNARILRSVSAAFGDVLALLPPGRPVRLRLTDPFRFALAGVLARRSALPLAVLLALAVPVLRHVFPVVSPAWWAGLGAYLAVLPFAGGLAEVIRTAGLRRWVSPTTKTLKFAALVVLTVAAALWTAATALLGLPFVPLAVPLAAWAVVRTVTRPDVDYTAGASVDVGGLYSPVGLVVQLLRGPDLLLLGVLVLSYFHSS</sequence>
<proteinExistence type="predicted"/>
<name>A0ABT1IKL5_9PSEU</name>
<protein>
    <submittedName>
        <fullName evidence="2">Uncharacterized protein</fullName>
    </submittedName>
</protein>
<keyword evidence="1" id="KW-0472">Membrane</keyword>
<feature type="transmembrane region" description="Helical" evidence="1">
    <location>
        <begin position="365"/>
        <end position="386"/>
    </location>
</feature>
<evidence type="ECO:0000256" key="1">
    <source>
        <dbReference type="SAM" id="Phobius"/>
    </source>
</evidence>
<dbReference type="EMBL" id="JAMTCO010000015">
    <property type="protein sequence ID" value="MCP2273188.1"/>
    <property type="molecule type" value="Genomic_DNA"/>
</dbReference>
<keyword evidence="3" id="KW-1185">Reference proteome</keyword>
<dbReference type="Proteomes" id="UP001205185">
    <property type="component" value="Unassembled WGS sequence"/>
</dbReference>
<feature type="transmembrane region" description="Helical" evidence="1">
    <location>
        <begin position="149"/>
        <end position="175"/>
    </location>
</feature>
<feature type="transmembrane region" description="Helical" evidence="1">
    <location>
        <begin position="301"/>
        <end position="326"/>
    </location>
</feature>
<feature type="transmembrane region" description="Helical" evidence="1">
    <location>
        <begin position="237"/>
        <end position="255"/>
    </location>
</feature>
<feature type="transmembrane region" description="Helical" evidence="1">
    <location>
        <begin position="44"/>
        <end position="63"/>
    </location>
</feature>
<feature type="transmembrane region" description="Helical" evidence="1">
    <location>
        <begin position="91"/>
        <end position="112"/>
    </location>
</feature>
<evidence type="ECO:0000313" key="2">
    <source>
        <dbReference type="EMBL" id="MCP2273188.1"/>
    </source>
</evidence>
<comment type="caution">
    <text evidence="2">The sequence shown here is derived from an EMBL/GenBank/DDBJ whole genome shotgun (WGS) entry which is preliminary data.</text>
</comment>